<name>A0A176WPV7_MARPO</name>
<gene>
    <name evidence="2" type="ORF">AXG93_2528s2330</name>
</gene>
<proteinExistence type="predicted"/>
<comment type="caution">
    <text evidence="2">The sequence shown here is derived from an EMBL/GenBank/DDBJ whole genome shotgun (WGS) entry which is preliminary data.</text>
</comment>
<sequence>MGPYLYSAPPPETGRGQIFKADLGNITPWLAGTKQIRRIRLSGIRCQSPAKVKRAFSPVPPFSSRWSSERAVKVGLENSRVRVTWSVTSVLDVDAEEEERKAALVGGRVWNPDRFSEPGEVASERRPMGDEHQYTTSPSKG</sequence>
<keyword evidence="3" id="KW-1185">Reference proteome</keyword>
<organism evidence="2 3">
    <name type="scientific">Marchantia polymorpha subsp. ruderalis</name>
    <dbReference type="NCBI Taxonomy" id="1480154"/>
    <lineage>
        <taxon>Eukaryota</taxon>
        <taxon>Viridiplantae</taxon>
        <taxon>Streptophyta</taxon>
        <taxon>Embryophyta</taxon>
        <taxon>Marchantiophyta</taxon>
        <taxon>Marchantiopsida</taxon>
        <taxon>Marchantiidae</taxon>
        <taxon>Marchantiales</taxon>
        <taxon>Marchantiaceae</taxon>
        <taxon>Marchantia</taxon>
    </lineage>
</organism>
<feature type="region of interest" description="Disordered" evidence="1">
    <location>
        <begin position="113"/>
        <end position="141"/>
    </location>
</feature>
<evidence type="ECO:0000313" key="2">
    <source>
        <dbReference type="EMBL" id="OAE34864.1"/>
    </source>
</evidence>
<evidence type="ECO:0000256" key="1">
    <source>
        <dbReference type="SAM" id="MobiDB-lite"/>
    </source>
</evidence>
<evidence type="ECO:0000313" key="3">
    <source>
        <dbReference type="Proteomes" id="UP000077202"/>
    </source>
</evidence>
<dbReference type="Proteomes" id="UP000077202">
    <property type="component" value="Unassembled WGS sequence"/>
</dbReference>
<reference evidence="2" key="1">
    <citation type="submission" date="2016-03" db="EMBL/GenBank/DDBJ databases">
        <title>Mechanisms controlling the formation of the plant cell surface in tip-growing cells are functionally conserved among land plants.</title>
        <authorList>
            <person name="Honkanen S."/>
            <person name="Jones V.A."/>
            <person name="Morieri G."/>
            <person name="Champion C."/>
            <person name="Hetherington A.J."/>
            <person name="Kelly S."/>
            <person name="Saint-Marcoux D."/>
            <person name="Proust H."/>
            <person name="Prescott H."/>
            <person name="Dolan L."/>
        </authorList>
    </citation>
    <scope>NUCLEOTIDE SEQUENCE [LARGE SCALE GENOMIC DNA]</scope>
    <source>
        <tissue evidence="2">Whole gametophyte</tissue>
    </source>
</reference>
<dbReference type="AlphaFoldDB" id="A0A176WPV7"/>
<accession>A0A176WPV7</accession>
<dbReference type="EMBL" id="LVLJ01000312">
    <property type="protein sequence ID" value="OAE34864.1"/>
    <property type="molecule type" value="Genomic_DNA"/>
</dbReference>
<feature type="compositionally biased region" description="Basic and acidic residues" evidence="1">
    <location>
        <begin position="114"/>
        <end position="133"/>
    </location>
</feature>
<protein>
    <submittedName>
        <fullName evidence="2">Uncharacterized protein</fullName>
    </submittedName>
</protein>